<dbReference type="AlphaFoldDB" id="A0A8S9XSK9"/>
<dbReference type="Pfam" id="PF14941">
    <property type="entry name" value="OAF_N"/>
    <property type="match status" value="1"/>
</dbReference>
<evidence type="ECO:0000313" key="5">
    <source>
        <dbReference type="Proteomes" id="UP000466442"/>
    </source>
</evidence>
<dbReference type="Pfam" id="PF22873">
    <property type="entry name" value="OAF_C"/>
    <property type="match status" value="1"/>
</dbReference>
<dbReference type="PANTHER" id="PTHR13423:SF2">
    <property type="entry name" value="OUT AT FIRST PROTEIN HOMOLOG"/>
    <property type="match status" value="1"/>
</dbReference>
<comment type="similarity">
    <text evidence="1">Belongs to the OAF family.</text>
</comment>
<dbReference type="InterPro" id="IPR026315">
    <property type="entry name" value="Oaf"/>
</dbReference>
<dbReference type="EMBL" id="WIXP02000005">
    <property type="protein sequence ID" value="KAF6211066.1"/>
    <property type="molecule type" value="Genomic_DNA"/>
</dbReference>
<organism evidence="4 5">
    <name type="scientific">Apolygus lucorum</name>
    <name type="common">Small green plant bug</name>
    <name type="synonym">Lygocoris lucorum</name>
    <dbReference type="NCBI Taxonomy" id="248454"/>
    <lineage>
        <taxon>Eukaryota</taxon>
        <taxon>Metazoa</taxon>
        <taxon>Ecdysozoa</taxon>
        <taxon>Arthropoda</taxon>
        <taxon>Hexapoda</taxon>
        <taxon>Insecta</taxon>
        <taxon>Pterygota</taxon>
        <taxon>Neoptera</taxon>
        <taxon>Paraneoptera</taxon>
        <taxon>Hemiptera</taxon>
        <taxon>Heteroptera</taxon>
        <taxon>Panheteroptera</taxon>
        <taxon>Cimicomorpha</taxon>
        <taxon>Miridae</taxon>
        <taxon>Mirini</taxon>
        <taxon>Apolygus</taxon>
    </lineage>
</organism>
<evidence type="ECO:0000259" key="3">
    <source>
        <dbReference type="Pfam" id="PF22873"/>
    </source>
</evidence>
<protein>
    <recommendedName>
        <fullName evidence="6">Out at first protein</fullName>
    </recommendedName>
</protein>
<evidence type="ECO:0000259" key="2">
    <source>
        <dbReference type="Pfam" id="PF14941"/>
    </source>
</evidence>
<comment type="caution">
    <text evidence="4">The sequence shown here is derived from an EMBL/GenBank/DDBJ whole genome shotgun (WGS) entry which is preliminary data.</text>
</comment>
<sequence length="208" mass="23715">MTQLLKETRDLDERGSRAYNIQEVQILKALVLGEEERGQSQYQVMCFVCHVNKDEFISSDAMSKLRQKNPGTLRVPEIEKEKERFEMNMLMEVGRSAVISRHIATLCTEANDATYTRTADIESWASLPRGAERRRLLAAVREAPRAPSTCREAKGMWAPCTCRLETCIGWYPCGLKYCRAKDGSSYSCVFGTNDRRMTTEAWSHTSEL</sequence>
<dbReference type="OrthoDB" id="5947176at2759"/>
<feature type="domain" description="Out at first protein BRICHOS-like" evidence="2">
    <location>
        <begin position="22"/>
        <end position="124"/>
    </location>
</feature>
<feature type="domain" description="Out at first C-terminal" evidence="3">
    <location>
        <begin position="150"/>
        <end position="191"/>
    </location>
</feature>
<reference evidence="4" key="1">
    <citation type="journal article" date="2021" name="Mol. Ecol. Resour.">
        <title>Apolygus lucorum genome provides insights into omnivorousness and mesophyll feeding.</title>
        <authorList>
            <person name="Liu Y."/>
            <person name="Liu H."/>
            <person name="Wang H."/>
            <person name="Huang T."/>
            <person name="Liu B."/>
            <person name="Yang B."/>
            <person name="Yin L."/>
            <person name="Li B."/>
            <person name="Zhang Y."/>
            <person name="Zhang S."/>
            <person name="Jiang F."/>
            <person name="Zhang X."/>
            <person name="Ren Y."/>
            <person name="Wang B."/>
            <person name="Wang S."/>
            <person name="Lu Y."/>
            <person name="Wu K."/>
            <person name="Fan W."/>
            <person name="Wang G."/>
        </authorList>
    </citation>
    <scope>NUCLEOTIDE SEQUENCE</scope>
    <source>
        <strain evidence="4">12Hb</strain>
    </source>
</reference>
<evidence type="ECO:0000256" key="1">
    <source>
        <dbReference type="ARBA" id="ARBA00005786"/>
    </source>
</evidence>
<dbReference type="InterPro" id="IPR053897">
    <property type="entry name" value="Oaf_C"/>
</dbReference>
<evidence type="ECO:0000313" key="4">
    <source>
        <dbReference type="EMBL" id="KAF6211066.1"/>
    </source>
</evidence>
<dbReference type="InterPro" id="IPR053894">
    <property type="entry name" value="OAF_N"/>
</dbReference>
<accession>A0A8S9XSK9</accession>
<dbReference type="PANTHER" id="PTHR13423">
    <property type="entry name" value="OUT AT FIRST"/>
    <property type="match status" value="1"/>
</dbReference>
<gene>
    <name evidence="4" type="ORF">GE061_014179</name>
</gene>
<dbReference type="Proteomes" id="UP000466442">
    <property type="component" value="Linkage Group LG5"/>
</dbReference>
<proteinExistence type="inferred from homology"/>
<keyword evidence="5" id="KW-1185">Reference proteome</keyword>
<name>A0A8S9XSK9_APOLU</name>
<evidence type="ECO:0008006" key="6">
    <source>
        <dbReference type="Google" id="ProtNLM"/>
    </source>
</evidence>